<dbReference type="Proteomes" id="UP001165960">
    <property type="component" value="Unassembled WGS sequence"/>
</dbReference>
<name>A0ACC2RMY8_9FUNG</name>
<sequence>MSALCPTTENTQHGYSGLTQYNVATESPDFPANISHNTQGTLDELSLDMSNGMNQSDDNVKLQALSPN</sequence>
<comment type="caution">
    <text evidence="1">The sequence shown here is derived from an EMBL/GenBank/DDBJ whole genome shotgun (WGS) entry which is preliminary data.</text>
</comment>
<proteinExistence type="predicted"/>
<accession>A0ACC2RMY8</accession>
<evidence type="ECO:0000313" key="2">
    <source>
        <dbReference type="Proteomes" id="UP001165960"/>
    </source>
</evidence>
<dbReference type="EMBL" id="QTSX02007114">
    <property type="protein sequence ID" value="KAJ9051338.1"/>
    <property type="molecule type" value="Genomic_DNA"/>
</dbReference>
<protein>
    <submittedName>
        <fullName evidence="1">Uncharacterized protein</fullName>
    </submittedName>
</protein>
<reference evidence="1" key="1">
    <citation type="submission" date="2022-04" db="EMBL/GenBank/DDBJ databases">
        <title>Genome of the entomopathogenic fungus Entomophthora muscae.</title>
        <authorList>
            <person name="Elya C."/>
            <person name="Lovett B.R."/>
            <person name="Lee E."/>
            <person name="Macias A.M."/>
            <person name="Hajek A.E."/>
            <person name="De Bivort B.L."/>
            <person name="Kasson M.T."/>
            <person name="De Fine Licht H.H."/>
            <person name="Stajich J.E."/>
        </authorList>
    </citation>
    <scope>NUCLEOTIDE SEQUENCE</scope>
    <source>
        <strain evidence="1">Berkeley</strain>
    </source>
</reference>
<organism evidence="1 2">
    <name type="scientific">Entomophthora muscae</name>
    <dbReference type="NCBI Taxonomy" id="34485"/>
    <lineage>
        <taxon>Eukaryota</taxon>
        <taxon>Fungi</taxon>
        <taxon>Fungi incertae sedis</taxon>
        <taxon>Zoopagomycota</taxon>
        <taxon>Entomophthoromycotina</taxon>
        <taxon>Entomophthoromycetes</taxon>
        <taxon>Entomophthorales</taxon>
        <taxon>Entomophthoraceae</taxon>
        <taxon>Entomophthora</taxon>
    </lineage>
</organism>
<evidence type="ECO:0000313" key="1">
    <source>
        <dbReference type="EMBL" id="KAJ9051338.1"/>
    </source>
</evidence>
<keyword evidence="2" id="KW-1185">Reference proteome</keyword>
<gene>
    <name evidence="1" type="ORF">DSO57_1005340</name>
</gene>